<dbReference type="InterPro" id="IPR051399">
    <property type="entry name" value="RNA-guided_DNA_endo/Transpos"/>
</dbReference>
<evidence type="ECO:0000256" key="4">
    <source>
        <dbReference type="ARBA" id="ARBA00023125"/>
    </source>
</evidence>
<evidence type="ECO:0000313" key="10">
    <source>
        <dbReference type="Proteomes" id="UP001596099"/>
    </source>
</evidence>
<dbReference type="GO" id="GO:0004519">
    <property type="term" value="F:endonuclease activity"/>
    <property type="evidence" value="ECO:0007669"/>
    <property type="project" value="UniProtKB-KW"/>
</dbReference>
<accession>A0ABD5RM73</accession>
<dbReference type="PANTHER" id="PTHR30405">
    <property type="entry name" value="TRANSPOSASE"/>
    <property type="match status" value="1"/>
</dbReference>
<organism evidence="9 10">
    <name type="scientific">Halomarina salina</name>
    <dbReference type="NCBI Taxonomy" id="1872699"/>
    <lineage>
        <taxon>Archaea</taxon>
        <taxon>Methanobacteriati</taxon>
        <taxon>Methanobacteriota</taxon>
        <taxon>Stenosarchaea group</taxon>
        <taxon>Halobacteria</taxon>
        <taxon>Halobacteriales</taxon>
        <taxon>Natronomonadaceae</taxon>
        <taxon>Halomarina</taxon>
    </lineage>
</organism>
<dbReference type="RefSeq" id="WP_247414296.1">
    <property type="nucleotide sequence ID" value="NZ_JALLGW010000001.1"/>
</dbReference>
<dbReference type="EMBL" id="JBHSQH010000001">
    <property type="protein sequence ID" value="MFC5971399.1"/>
    <property type="molecule type" value="Genomic_DNA"/>
</dbReference>
<protein>
    <submittedName>
        <fullName evidence="9">RNA-guided endonuclease InsQ/TnpB family protein</fullName>
    </submittedName>
</protein>
<dbReference type="InterPro" id="IPR010095">
    <property type="entry name" value="Cas12f1-like_TNB"/>
</dbReference>
<comment type="similarity">
    <text evidence="1">In the C-terminal section; belongs to the transposase 35 family.</text>
</comment>
<dbReference type="NCBIfam" id="NF040570">
    <property type="entry name" value="guided_TnpB"/>
    <property type="match status" value="1"/>
</dbReference>
<keyword evidence="10" id="KW-1185">Reference proteome</keyword>
<name>A0ABD5RM73_9EURY</name>
<proteinExistence type="inferred from homology"/>
<keyword evidence="3" id="KW-0815">Transposition</keyword>
<dbReference type="PANTHER" id="PTHR30405:SF11">
    <property type="entry name" value="RNA-GUIDED DNA ENDONUCLEASE RV2885C-RELATED"/>
    <property type="match status" value="1"/>
</dbReference>
<dbReference type="Proteomes" id="UP001596099">
    <property type="component" value="Unassembled WGS sequence"/>
</dbReference>
<comment type="caution">
    <text evidence="9">The sequence shown here is derived from an EMBL/GenBank/DDBJ whole genome shotgun (WGS) entry which is preliminary data.</text>
</comment>
<evidence type="ECO:0000259" key="7">
    <source>
        <dbReference type="Pfam" id="PF01385"/>
    </source>
</evidence>
<dbReference type="GO" id="GO:0006310">
    <property type="term" value="P:DNA recombination"/>
    <property type="evidence" value="ECO:0007669"/>
    <property type="project" value="UniProtKB-KW"/>
</dbReference>
<evidence type="ECO:0000256" key="3">
    <source>
        <dbReference type="ARBA" id="ARBA00022578"/>
    </source>
</evidence>
<feature type="domain" description="Probable transposase IS891/IS1136/IS1341" evidence="7">
    <location>
        <begin position="185"/>
        <end position="286"/>
    </location>
</feature>
<dbReference type="GO" id="GO:0003677">
    <property type="term" value="F:DNA binding"/>
    <property type="evidence" value="ECO:0007669"/>
    <property type="project" value="UniProtKB-KW"/>
</dbReference>
<gene>
    <name evidence="9" type="ORF">ACFPYI_08670</name>
</gene>
<evidence type="ECO:0000256" key="6">
    <source>
        <dbReference type="SAM" id="MobiDB-lite"/>
    </source>
</evidence>
<reference evidence="9 10" key="1">
    <citation type="journal article" date="2019" name="Int. J. Syst. Evol. Microbiol.">
        <title>The Global Catalogue of Microorganisms (GCM) 10K type strain sequencing project: providing services to taxonomists for standard genome sequencing and annotation.</title>
        <authorList>
            <consortium name="The Broad Institute Genomics Platform"/>
            <consortium name="The Broad Institute Genome Sequencing Center for Infectious Disease"/>
            <person name="Wu L."/>
            <person name="Ma J."/>
        </authorList>
    </citation>
    <scope>NUCLEOTIDE SEQUENCE [LARGE SCALE GENOMIC DNA]</scope>
    <source>
        <strain evidence="9 10">CGMCC 1.12543</strain>
    </source>
</reference>
<dbReference type="Pfam" id="PF01385">
    <property type="entry name" value="OrfB_IS605"/>
    <property type="match status" value="1"/>
</dbReference>
<dbReference type="InterPro" id="IPR001959">
    <property type="entry name" value="Transposase"/>
</dbReference>
<dbReference type="AlphaFoldDB" id="A0ABD5RM73"/>
<keyword evidence="9" id="KW-0540">Nuclease</keyword>
<keyword evidence="5" id="KW-0233">DNA recombination</keyword>
<comment type="similarity">
    <text evidence="2">In the N-terminal section; belongs to the transposase 2 family.</text>
</comment>
<evidence type="ECO:0000313" key="9">
    <source>
        <dbReference type="EMBL" id="MFC5971399.1"/>
    </source>
</evidence>
<keyword evidence="9" id="KW-0255">Endonuclease</keyword>
<evidence type="ECO:0000256" key="2">
    <source>
        <dbReference type="ARBA" id="ARBA00011044"/>
    </source>
</evidence>
<sequence>MRTIRTFEATVTNQRQVSDHLDALGVAASKLWNVARYYIQERWEATGEIPEGRELKSTLNSHERYRDLHSQSSQRVFEELVEAFDSWQAKRQNGDDNARPPGYRKRNGSHPRSTVTFKADGFRHDARHRRVRLSKGTNLKERHLDFILCEYRTRPDIDLSEWRIQQIRAVHKRGEWRLQFVCRTTIDPEPPGAGTAGIDLGISNIAALSFGGESILFPGNVLKQDEYYFGKQKGKCDDSQSSQRKRLDRIRTERRTHFIHTLTKHIVRECVERDIGTVAVGDLNGIRVDDTGETRNWGTRGNRDLHSWAYDRFVSILRYKAEAEGVTVEQVSERGTSATCSVCKTRDGDQRVERGLYVCETCDTVANADVNGAENIRRKVTPNPAVDRSTGWLAQPAVHLFDRSVGRFAPREN</sequence>
<feature type="region of interest" description="Disordered" evidence="6">
    <location>
        <begin position="89"/>
        <end position="116"/>
    </location>
</feature>
<evidence type="ECO:0000259" key="8">
    <source>
        <dbReference type="Pfam" id="PF07282"/>
    </source>
</evidence>
<dbReference type="GO" id="GO:0032196">
    <property type="term" value="P:transposition"/>
    <property type="evidence" value="ECO:0007669"/>
    <property type="project" value="UniProtKB-KW"/>
</dbReference>
<evidence type="ECO:0000256" key="1">
    <source>
        <dbReference type="ARBA" id="ARBA00008761"/>
    </source>
</evidence>
<keyword evidence="9" id="KW-0378">Hydrolase</keyword>
<dbReference type="NCBIfam" id="TIGR01766">
    <property type="entry name" value="IS200/IS605 family accessory protein TnpB-like domain"/>
    <property type="match status" value="1"/>
</dbReference>
<keyword evidence="4" id="KW-0238">DNA-binding</keyword>
<evidence type="ECO:0000256" key="5">
    <source>
        <dbReference type="ARBA" id="ARBA00023172"/>
    </source>
</evidence>
<dbReference type="Pfam" id="PF07282">
    <property type="entry name" value="Cas12f1-like_TNB"/>
    <property type="match status" value="1"/>
</dbReference>
<feature type="domain" description="Cas12f1-like TNB" evidence="8">
    <location>
        <begin position="310"/>
        <end position="376"/>
    </location>
</feature>